<accession>A0A4U1BPV0</accession>
<dbReference type="GO" id="GO:0003700">
    <property type="term" value="F:DNA-binding transcription factor activity"/>
    <property type="evidence" value="ECO:0007669"/>
    <property type="project" value="InterPro"/>
</dbReference>
<keyword evidence="7" id="KW-1185">Reference proteome</keyword>
<evidence type="ECO:0000256" key="1">
    <source>
        <dbReference type="ARBA" id="ARBA00009437"/>
    </source>
</evidence>
<reference evidence="6 7" key="1">
    <citation type="submission" date="2019-04" db="EMBL/GenBank/DDBJ databases">
        <authorList>
            <person name="Hwang J.C."/>
        </authorList>
    </citation>
    <scope>NUCLEOTIDE SEQUENCE [LARGE SCALE GENOMIC DNA]</scope>
    <source>
        <strain evidence="6 7">IMCC35002</strain>
    </source>
</reference>
<dbReference type="PROSITE" id="PS50931">
    <property type="entry name" value="HTH_LYSR"/>
    <property type="match status" value="1"/>
</dbReference>
<comment type="caution">
    <text evidence="6">The sequence shown here is derived from an EMBL/GenBank/DDBJ whole genome shotgun (WGS) entry which is preliminary data.</text>
</comment>
<dbReference type="AlphaFoldDB" id="A0A4U1BPV0"/>
<evidence type="ECO:0000313" key="6">
    <source>
        <dbReference type="EMBL" id="TKB56643.1"/>
    </source>
</evidence>
<gene>
    <name evidence="6" type="ORF">FCL42_05780</name>
</gene>
<sequence>MKTRSDDLEILLAVIDSGGFSAAAEQLNIQVARASRAVTRLEQQLGVSLLNRTTRRVELTEEGRGFVEGVRLGLGQLTQAEDALQSQQQTPKGTLRVDAASPFMQHQIVPLIPEFTQLYPDIQLDLTCNEGYVDLLEKRTDLAIRIGPLADSSLHARHLGRSALHIVATPSYLDQHGKPQSIDQLKLHPLIGFANARRLNRWPLAGLGEIKPSIGCSNGEVIKQLTLTHCGIACLSNFMVEKELTNGSLLPLFADDLVPNTDRESVNAVYYRSSALSSRIGAFLDFIEPRLSL</sequence>
<protein>
    <submittedName>
        <fullName evidence="6">LysR family transcriptional regulator</fullName>
    </submittedName>
</protein>
<dbReference type="InterPro" id="IPR058163">
    <property type="entry name" value="LysR-type_TF_proteobact-type"/>
</dbReference>
<evidence type="ECO:0000256" key="4">
    <source>
        <dbReference type="ARBA" id="ARBA00023163"/>
    </source>
</evidence>
<dbReference type="OrthoDB" id="9786526at2"/>
<feature type="domain" description="HTH lysR-type" evidence="5">
    <location>
        <begin position="1"/>
        <end position="60"/>
    </location>
</feature>
<dbReference type="InterPro" id="IPR036390">
    <property type="entry name" value="WH_DNA-bd_sf"/>
</dbReference>
<dbReference type="RefSeq" id="WP_136862447.1">
    <property type="nucleotide sequence ID" value="NZ_SWCJ01000003.1"/>
</dbReference>
<keyword evidence="3" id="KW-0238">DNA-binding</keyword>
<dbReference type="PANTHER" id="PTHR30537:SF20">
    <property type="entry name" value="TRANSCRIPTIONAL REGULATORY PROTEIN"/>
    <property type="match status" value="1"/>
</dbReference>
<evidence type="ECO:0000256" key="3">
    <source>
        <dbReference type="ARBA" id="ARBA00023125"/>
    </source>
</evidence>
<dbReference type="GO" id="GO:0006351">
    <property type="term" value="P:DNA-templated transcription"/>
    <property type="evidence" value="ECO:0007669"/>
    <property type="project" value="TreeGrafter"/>
</dbReference>
<keyword evidence="2" id="KW-0805">Transcription regulation</keyword>
<dbReference type="SUPFAM" id="SSF46785">
    <property type="entry name" value="Winged helix' DNA-binding domain"/>
    <property type="match status" value="1"/>
</dbReference>
<dbReference type="Proteomes" id="UP000305675">
    <property type="component" value="Unassembled WGS sequence"/>
</dbReference>
<dbReference type="FunFam" id="1.10.10.10:FF:000001">
    <property type="entry name" value="LysR family transcriptional regulator"/>
    <property type="match status" value="1"/>
</dbReference>
<dbReference type="Pfam" id="PF00126">
    <property type="entry name" value="HTH_1"/>
    <property type="match status" value="1"/>
</dbReference>
<evidence type="ECO:0000256" key="2">
    <source>
        <dbReference type="ARBA" id="ARBA00023015"/>
    </source>
</evidence>
<dbReference type="Gene3D" id="1.10.10.10">
    <property type="entry name" value="Winged helix-like DNA-binding domain superfamily/Winged helix DNA-binding domain"/>
    <property type="match status" value="1"/>
</dbReference>
<comment type="similarity">
    <text evidence="1">Belongs to the LysR transcriptional regulatory family.</text>
</comment>
<dbReference type="EMBL" id="SWCJ01000003">
    <property type="protein sequence ID" value="TKB56643.1"/>
    <property type="molecule type" value="Genomic_DNA"/>
</dbReference>
<dbReference type="GO" id="GO:0043565">
    <property type="term" value="F:sequence-specific DNA binding"/>
    <property type="evidence" value="ECO:0007669"/>
    <property type="project" value="TreeGrafter"/>
</dbReference>
<evidence type="ECO:0000313" key="7">
    <source>
        <dbReference type="Proteomes" id="UP000305675"/>
    </source>
</evidence>
<dbReference type="SUPFAM" id="SSF53850">
    <property type="entry name" value="Periplasmic binding protein-like II"/>
    <property type="match status" value="1"/>
</dbReference>
<dbReference type="InterPro" id="IPR005119">
    <property type="entry name" value="LysR_subst-bd"/>
</dbReference>
<name>A0A4U1BPV0_9GAMM</name>
<dbReference type="InterPro" id="IPR000847">
    <property type="entry name" value="LysR_HTH_N"/>
</dbReference>
<organism evidence="6 7">
    <name type="scientific">Ferrimonas aestuarii</name>
    <dbReference type="NCBI Taxonomy" id="2569539"/>
    <lineage>
        <taxon>Bacteria</taxon>
        <taxon>Pseudomonadati</taxon>
        <taxon>Pseudomonadota</taxon>
        <taxon>Gammaproteobacteria</taxon>
        <taxon>Alteromonadales</taxon>
        <taxon>Ferrimonadaceae</taxon>
        <taxon>Ferrimonas</taxon>
    </lineage>
</organism>
<keyword evidence="4" id="KW-0804">Transcription</keyword>
<dbReference type="PANTHER" id="PTHR30537">
    <property type="entry name" value="HTH-TYPE TRANSCRIPTIONAL REGULATOR"/>
    <property type="match status" value="1"/>
</dbReference>
<dbReference type="Gene3D" id="3.40.190.10">
    <property type="entry name" value="Periplasmic binding protein-like II"/>
    <property type="match status" value="2"/>
</dbReference>
<dbReference type="InterPro" id="IPR036388">
    <property type="entry name" value="WH-like_DNA-bd_sf"/>
</dbReference>
<proteinExistence type="inferred from homology"/>
<evidence type="ECO:0000259" key="5">
    <source>
        <dbReference type="PROSITE" id="PS50931"/>
    </source>
</evidence>
<dbReference type="Pfam" id="PF03466">
    <property type="entry name" value="LysR_substrate"/>
    <property type="match status" value="1"/>
</dbReference>